<accession>A0A6A3MX89</accession>
<evidence type="ECO:0000313" key="2">
    <source>
        <dbReference type="Proteomes" id="UP000435112"/>
    </source>
</evidence>
<reference evidence="1 2" key="1">
    <citation type="submission" date="2018-09" db="EMBL/GenBank/DDBJ databases">
        <title>Genomic investigation of the strawberry pathogen Phytophthora fragariae indicates pathogenicity is determined by transcriptional variation in three key races.</title>
        <authorList>
            <person name="Adams T.M."/>
            <person name="Armitage A.D."/>
            <person name="Sobczyk M.K."/>
            <person name="Bates H.J."/>
            <person name="Dunwell J.M."/>
            <person name="Nellist C.F."/>
            <person name="Harrison R.J."/>
        </authorList>
    </citation>
    <scope>NUCLEOTIDE SEQUENCE [LARGE SCALE GENOMIC DNA]</scope>
    <source>
        <strain evidence="1 2">SCRP324</strain>
    </source>
</reference>
<proteinExistence type="predicted"/>
<dbReference type="Proteomes" id="UP000435112">
    <property type="component" value="Unassembled WGS sequence"/>
</dbReference>
<dbReference type="AlphaFoldDB" id="A0A6A3MX89"/>
<comment type="caution">
    <text evidence="1">The sequence shown here is derived from an EMBL/GenBank/DDBJ whole genome shotgun (WGS) entry which is preliminary data.</text>
</comment>
<dbReference type="EMBL" id="QXFU01000345">
    <property type="protein sequence ID" value="KAE9036004.1"/>
    <property type="molecule type" value="Genomic_DNA"/>
</dbReference>
<organism evidence="1 2">
    <name type="scientific">Phytophthora rubi</name>
    <dbReference type="NCBI Taxonomy" id="129364"/>
    <lineage>
        <taxon>Eukaryota</taxon>
        <taxon>Sar</taxon>
        <taxon>Stramenopiles</taxon>
        <taxon>Oomycota</taxon>
        <taxon>Peronosporomycetes</taxon>
        <taxon>Peronosporales</taxon>
        <taxon>Peronosporaceae</taxon>
        <taxon>Phytophthora</taxon>
    </lineage>
</organism>
<name>A0A6A3MX89_9STRA</name>
<protein>
    <submittedName>
        <fullName evidence="1">Uncharacterized protein</fullName>
    </submittedName>
</protein>
<gene>
    <name evidence="1" type="ORF">PR002_g7285</name>
</gene>
<evidence type="ECO:0000313" key="1">
    <source>
        <dbReference type="EMBL" id="KAE9036004.1"/>
    </source>
</evidence>
<sequence length="94" mass="10450">MIFTMGDARRLVYGYVIFRQLVTGTGQPRSSNSSKRLLTADSTPCGLERYRYRLRSELEASERCIMGWTQGGGALHSFWLGRNGGVMDAVAADK</sequence>